<organism evidence="2 3">
    <name type="scientific">Modicella reniformis</name>
    <dbReference type="NCBI Taxonomy" id="1440133"/>
    <lineage>
        <taxon>Eukaryota</taxon>
        <taxon>Fungi</taxon>
        <taxon>Fungi incertae sedis</taxon>
        <taxon>Mucoromycota</taxon>
        <taxon>Mortierellomycotina</taxon>
        <taxon>Mortierellomycetes</taxon>
        <taxon>Mortierellales</taxon>
        <taxon>Mortierellaceae</taxon>
        <taxon>Modicella</taxon>
    </lineage>
</organism>
<dbReference type="SUPFAM" id="SSF54695">
    <property type="entry name" value="POZ domain"/>
    <property type="match status" value="1"/>
</dbReference>
<dbReference type="Pfam" id="PF00651">
    <property type="entry name" value="BTB"/>
    <property type="match status" value="1"/>
</dbReference>
<accession>A0A9P6MJH7</accession>
<evidence type="ECO:0000259" key="1">
    <source>
        <dbReference type="PROSITE" id="PS50097"/>
    </source>
</evidence>
<name>A0A9P6MJH7_9FUNG</name>
<dbReference type="SMART" id="SM00225">
    <property type="entry name" value="BTB"/>
    <property type="match status" value="1"/>
</dbReference>
<dbReference type="Proteomes" id="UP000749646">
    <property type="component" value="Unassembled WGS sequence"/>
</dbReference>
<dbReference type="AlphaFoldDB" id="A0A9P6MJH7"/>
<protein>
    <recommendedName>
        <fullName evidence="1">BTB domain-containing protein</fullName>
    </recommendedName>
</protein>
<comment type="caution">
    <text evidence="2">The sequence shown here is derived from an EMBL/GenBank/DDBJ whole genome shotgun (WGS) entry which is preliminary data.</text>
</comment>
<proteinExistence type="predicted"/>
<reference evidence="2" key="1">
    <citation type="journal article" date="2020" name="Fungal Divers.">
        <title>Resolving the Mortierellaceae phylogeny through synthesis of multi-gene phylogenetics and phylogenomics.</title>
        <authorList>
            <person name="Vandepol N."/>
            <person name="Liber J."/>
            <person name="Desiro A."/>
            <person name="Na H."/>
            <person name="Kennedy M."/>
            <person name="Barry K."/>
            <person name="Grigoriev I.V."/>
            <person name="Miller A.N."/>
            <person name="O'Donnell K."/>
            <person name="Stajich J.E."/>
            <person name="Bonito G."/>
        </authorList>
    </citation>
    <scope>NUCLEOTIDE SEQUENCE</scope>
    <source>
        <strain evidence="2">MES-2147</strain>
    </source>
</reference>
<dbReference type="OrthoDB" id="6359816at2759"/>
<feature type="domain" description="BTB" evidence="1">
    <location>
        <begin position="165"/>
        <end position="235"/>
    </location>
</feature>
<gene>
    <name evidence="2" type="ORF">BGZ65_012470</name>
</gene>
<dbReference type="InterPro" id="IPR011333">
    <property type="entry name" value="SKP1/BTB/POZ_sf"/>
</dbReference>
<keyword evidence="3" id="KW-1185">Reference proteome</keyword>
<dbReference type="PROSITE" id="PS50097">
    <property type="entry name" value="BTB"/>
    <property type="match status" value="1"/>
</dbReference>
<evidence type="ECO:0000313" key="3">
    <source>
        <dbReference type="Proteomes" id="UP000749646"/>
    </source>
</evidence>
<dbReference type="InterPro" id="IPR000210">
    <property type="entry name" value="BTB/POZ_dom"/>
</dbReference>
<evidence type="ECO:0000313" key="2">
    <source>
        <dbReference type="EMBL" id="KAG0004888.1"/>
    </source>
</evidence>
<dbReference type="EMBL" id="JAAAHW010000228">
    <property type="protein sequence ID" value="KAG0004888.1"/>
    <property type="molecule type" value="Genomic_DNA"/>
</dbReference>
<dbReference type="Gene3D" id="3.30.710.10">
    <property type="entry name" value="Potassium Channel Kv1.1, Chain A"/>
    <property type="match status" value="1"/>
</dbReference>
<sequence>MLDFRPERVPPAFKFIHCIPHNAPSGTGIKVLRIANHDGTRWSSTVKPLMKGGECRFKIEEKFLVDKDDPNKYAFVFSLSTSEKLPVAPVVSSGPCTPELKPSPFTLEVKPSPFTLEVKPSPFTLEVKPSPFILGPKPSPCKSVKEMFPDKYQDMLKLLSDSGSVNVAFVFTIHNCQRKVALWAHRRLLDKYPRFRELFNDQDNRPVLIPIRGISLTAFCVMLKCLYTEDLDLDVDPSQYSLYDIDHLQGETLDSTPSLAVPNKILEENKATQFFATWNVKYKVTWSDLFLAADRFEIADLRKQCLDKLVSSVDKNNAMEILFGIGTCFKEEIRNPIMKYISKHLSDVFSIQTHDPFKRFADHEGYHEVMLELLRMSCSRR</sequence>